<accession>A0A9D3NZH8</accession>
<dbReference type="EMBL" id="JAHKSW010000006">
    <property type="protein sequence ID" value="KAG7331840.1"/>
    <property type="molecule type" value="Genomic_DNA"/>
</dbReference>
<evidence type="ECO:0000313" key="5">
    <source>
        <dbReference type="Proteomes" id="UP000824219"/>
    </source>
</evidence>
<dbReference type="OrthoDB" id="248495at2759"/>
<reference evidence="4 5" key="1">
    <citation type="submission" date="2021-06" db="EMBL/GenBank/DDBJ databases">
        <title>Chromosome-level genome assembly of the red-tail catfish (Hemibagrus wyckioides).</title>
        <authorList>
            <person name="Shao F."/>
        </authorList>
    </citation>
    <scope>NUCLEOTIDE SEQUENCE [LARGE SCALE GENOMIC DNA]</scope>
    <source>
        <strain evidence="4">EC202008001</strain>
        <tissue evidence="4">Blood</tissue>
    </source>
</reference>
<keyword evidence="1" id="KW-0175">Coiled coil</keyword>
<name>A0A9D3NZH8_9TELE</name>
<dbReference type="Proteomes" id="UP000824219">
    <property type="component" value="Linkage Group LG06"/>
</dbReference>
<dbReference type="AlphaFoldDB" id="A0A9D3NZH8"/>
<protein>
    <recommendedName>
        <fullName evidence="3">TRIM8/14/16/25/29/45/65 coiled-coil region domain-containing protein</fullName>
    </recommendedName>
</protein>
<gene>
    <name evidence="4" type="ORF">KOW79_005809</name>
</gene>
<comment type="caution">
    <text evidence="4">The sequence shown here is derived from an EMBL/GenBank/DDBJ whole genome shotgun (WGS) entry which is preliminary data.</text>
</comment>
<dbReference type="Pfam" id="PF25600">
    <property type="entry name" value="TRIM_CC"/>
    <property type="match status" value="2"/>
</dbReference>
<dbReference type="InterPro" id="IPR058030">
    <property type="entry name" value="TRIM8/14/16/25/29/45/65_CC"/>
</dbReference>
<feature type="coiled-coil region" evidence="1">
    <location>
        <begin position="61"/>
        <end position="95"/>
    </location>
</feature>
<feature type="domain" description="TRIM8/14/16/25/29/45/65 coiled-coil region" evidence="3">
    <location>
        <begin position="263"/>
        <end position="308"/>
    </location>
</feature>
<feature type="coiled-coil region" evidence="1">
    <location>
        <begin position="249"/>
        <end position="283"/>
    </location>
</feature>
<sequence>MCTGHAREVRKPSKHWEFYRNFHLDVCVEKASHLYSQLHVIHMFSNGSVLSGELHNCGTLLSELKEDQMKFQQRIQEKQKKVQELKQAVNTIKLSAQTAVDDSERIFAEMISSMEKKRSEGFKVLYAFEQFELGHSAQSLQYSKTLDAEVFRCPLHADSNLISILRTLANTLLVEMMQDELDWLRKLRQLGESQDFALLQFHLSQHNSSAHTKCCMLITWCLEHYPEKRPIFQEILNKWFTGELQDMEQSELKEEQMKFQQRIQEKQKKVQELKQTVNTIKLSAQTAVDDSEMIFTEMISSMEKKRSESDSGSVDAGVGLQAGTPRCYQVQKPHYGGRVG</sequence>
<feature type="region of interest" description="Disordered" evidence="2">
    <location>
        <begin position="303"/>
        <end position="340"/>
    </location>
</feature>
<feature type="domain" description="TRIM8/14/16/25/29/45/65 coiled-coil region" evidence="3">
    <location>
        <begin position="75"/>
        <end position="135"/>
    </location>
</feature>
<evidence type="ECO:0000313" key="4">
    <source>
        <dbReference type="EMBL" id="KAG7331840.1"/>
    </source>
</evidence>
<organism evidence="4 5">
    <name type="scientific">Hemibagrus wyckioides</name>
    <dbReference type="NCBI Taxonomy" id="337641"/>
    <lineage>
        <taxon>Eukaryota</taxon>
        <taxon>Metazoa</taxon>
        <taxon>Chordata</taxon>
        <taxon>Craniata</taxon>
        <taxon>Vertebrata</taxon>
        <taxon>Euteleostomi</taxon>
        <taxon>Actinopterygii</taxon>
        <taxon>Neopterygii</taxon>
        <taxon>Teleostei</taxon>
        <taxon>Ostariophysi</taxon>
        <taxon>Siluriformes</taxon>
        <taxon>Bagridae</taxon>
        <taxon>Hemibagrus</taxon>
    </lineage>
</organism>
<dbReference type="Gene3D" id="1.10.510.10">
    <property type="entry name" value="Transferase(Phosphotransferase) domain 1"/>
    <property type="match status" value="2"/>
</dbReference>
<evidence type="ECO:0000259" key="3">
    <source>
        <dbReference type="Pfam" id="PF25600"/>
    </source>
</evidence>
<proteinExistence type="predicted"/>
<keyword evidence="5" id="KW-1185">Reference proteome</keyword>
<evidence type="ECO:0000256" key="1">
    <source>
        <dbReference type="SAM" id="Coils"/>
    </source>
</evidence>
<evidence type="ECO:0000256" key="2">
    <source>
        <dbReference type="SAM" id="MobiDB-lite"/>
    </source>
</evidence>